<dbReference type="Gene3D" id="1.20.1250.20">
    <property type="entry name" value="MFS general substrate transporter like domains"/>
    <property type="match status" value="2"/>
</dbReference>
<feature type="transmembrane region" description="Helical" evidence="5">
    <location>
        <begin position="432"/>
        <end position="457"/>
    </location>
</feature>
<keyword evidence="8" id="KW-1185">Reference proteome</keyword>
<feature type="transmembrane region" description="Helical" evidence="5">
    <location>
        <begin position="263"/>
        <end position="287"/>
    </location>
</feature>
<evidence type="ECO:0000256" key="2">
    <source>
        <dbReference type="ARBA" id="ARBA00022692"/>
    </source>
</evidence>
<dbReference type="GO" id="GO:0046943">
    <property type="term" value="F:carboxylic acid transmembrane transporter activity"/>
    <property type="evidence" value="ECO:0007669"/>
    <property type="project" value="TreeGrafter"/>
</dbReference>
<dbReference type="InterPro" id="IPR011701">
    <property type="entry name" value="MFS"/>
</dbReference>
<feature type="transmembrane region" description="Helical" evidence="5">
    <location>
        <begin position="97"/>
        <end position="122"/>
    </location>
</feature>
<dbReference type="InterPro" id="IPR020846">
    <property type="entry name" value="MFS_dom"/>
</dbReference>
<evidence type="ECO:0000256" key="3">
    <source>
        <dbReference type="ARBA" id="ARBA00022989"/>
    </source>
</evidence>
<evidence type="ECO:0000256" key="4">
    <source>
        <dbReference type="ARBA" id="ARBA00023136"/>
    </source>
</evidence>
<evidence type="ECO:0000256" key="5">
    <source>
        <dbReference type="SAM" id="Phobius"/>
    </source>
</evidence>
<accession>U2PY76</accession>
<dbReference type="PANTHER" id="PTHR23508">
    <property type="entry name" value="CARBOXYLIC ACID TRANSPORTER PROTEIN HOMOLOG"/>
    <property type="match status" value="1"/>
</dbReference>
<evidence type="ECO:0000256" key="1">
    <source>
        <dbReference type="ARBA" id="ARBA00004651"/>
    </source>
</evidence>
<dbReference type="SUPFAM" id="SSF103473">
    <property type="entry name" value="MFS general substrate transporter"/>
    <property type="match status" value="1"/>
</dbReference>
<dbReference type="Proteomes" id="UP000017052">
    <property type="component" value="Unassembled WGS sequence"/>
</dbReference>
<feature type="transmembrane region" description="Helical" evidence="5">
    <location>
        <begin position="396"/>
        <end position="420"/>
    </location>
</feature>
<keyword evidence="2 5" id="KW-0812">Transmembrane</keyword>
<gene>
    <name evidence="7" type="ORF">HMPREF0682_2406</name>
</gene>
<dbReference type="Pfam" id="PF07690">
    <property type="entry name" value="MFS_1"/>
    <property type="match status" value="1"/>
</dbReference>
<comment type="subcellular location">
    <subcellularLocation>
        <location evidence="1">Cell membrane</location>
        <topology evidence="1">Multi-pass membrane protein</topology>
    </subcellularLocation>
</comment>
<evidence type="ECO:0000313" key="7">
    <source>
        <dbReference type="EMBL" id="ERK55455.1"/>
    </source>
</evidence>
<keyword evidence="4 5" id="KW-0472">Membrane</keyword>
<dbReference type="PANTHER" id="PTHR23508:SF10">
    <property type="entry name" value="CARBOXYLIC ACID TRANSPORTER PROTEIN HOMOLOG"/>
    <property type="match status" value="1"/>
</dbReference>
<evidence type="ECO:0000313" key="8">
    <source>
        <dbReference type="Proteomes" id="UP000017052"/>
    </source>
</evidence>
<organism evidence="7 8">
    <name type="scientific">Propionibacterium acidifaciens F0233</name>
    <dbReference type="NCBI Taxonomy" id="553198"/>
    <lineage>
        <taxon>Bacteria</taxon>
        <taxon>Bacillati</taxon>
        <taxon>Actinomycetota</taxon>
        <taxon>Actinomycetes</taxon>
        <taxon>Propionibacteriales</taxon>
        <taxon>Propionibacteriaceae</taxon>
        <taxon>Propionibacterium</taxon>
    </lineage>
</organism>
<comment type="caution">
    <text evidence="7">The sequence shown here is derived from an EMBL/GenBank/DDBJ whole genome shotgun (WGS) entry which is preliminary data.</text>
</comment>
<feature type="domain" description="Major facilitator superfamily (MFS) profile" evidence="6">
    <location>
        <begin position="66"/>
        <end position="458"/>
    </location>
</feature>
<dbReference type="EMBL" id="ACVN02000185">
    <property type="protein sequence ID" value="ERK55455.1"/>
    <property type="molecule type" value="Genomic_DNA"/>
</dbReference>
<feature type="transmembrane region" description="Helical" evidence="5">
    <location>
        <begin position="219"/>
        <end position="242"/>
    </location>
</feature>
<feature type="transmembrane region" description="Helical" evidence="5">
    <location>
        <begin position="134"/>
        <end position="153"/>
    </location>
</feature>
<proteinExistence type="predicted"/>
<name>U2PY76_9ACTN</name>
<keyword evidence="3 5" id="KW-1133">Transmembrane helix</keyword>
<evidence type="ECO:0000259" key="6">
    <source>
        <dbReference type="PROSITE" id="PS50850"/>
    </source>
</evidence>
<sequence>MSLTYRLGESNLFLSGVIGHCLLDVSDASGSTGSEGVSMIDRRGQAACPVLPGSGEGVAGAVRWRVVLAAAAAMTVEGYDLGVYGSVLPLLTADRGLGMTTGAAGLVGSAVFCGMLVGGLTVGRLAARLTQLRVLRWGILVFSGAMLAAGLAPNAGWLGAARLVAGTALGVVMPICMAMARSASGLRLGPLCISLVMGGIPAGGIIATCLSYLCVSWTGWRVLFAVGALLGPAVLPVVVGVMRSGAADPPPRPSRDVTARRGVVTRGVVQPAIAGALATFFFLLSFYGLVTWLTKLMTEIRVPLDGALQLTLVLNIGAVIGSALTGLLAMRYGAWALTVVSGTACAVCLVLVPSGLFSGVPLMVLVALLGMFSPSTQNLVNSLVADSVGPSLRAAVLGVTLGVGRLGAVAAPVIGSFLLLRAGRGQGLASPAGAVFLAFAASCVAGVAAACWLGVLARRGRALEAAR</sequence>
<feature type="transmembrane region" description="Helical" evidence="5">
    <location>
        <begin position="362"/>
        <end position="384"/>
    </location>
</feature>
<feature type="transmembrane region" description="Helical" evidence="5">
    <location>
        <begin position="192"/>
        <end position="213"/>
    </location>
</feature>
<feature type="transmembrane region" description="Helical" evidence="5">
    <location>
        <begin position="159"/>
        <end position="180"/>
    </location>
</feature>
<reference evidence="7" key="1">
    <citation type="submission" date="2013-08" db="EMBL/GenBank/DDBJ databases">
        <authorList>
            <person name="Durkin A.S."/>
            <person name="Haft D.R."/>
            <person name="McCorrison J."/>
            <person name="Torralba M."/>
            <person name="Gillis M."/>
            <person name="Haft D.H."/>
            <person name="Methe B."/>
            <person name="Sutton G."/>
            <person name="Nelson K.E."/>
        </authorList>
    </citation>
    <scope>NUCLEOTIDE SEQUENCE [LARGE SCALE GENOMIC DNA]</scope>
    <source>
        <strain evidence="7">F0233</strain>
    </source>
</reference>
<protein>
    <submittedName>
        <fullName evidence="7">Transporter, major facilitator family protein</fullName>
    </submittedName>
</protein>
<feature type="transmembrane region" description="Helical" evidence="5">
    <location>
        <begin position="307"/>
        <end position="328"/>
    </location>
</feature>
<dbReference type="AlphaFoldDB" id="U2PY76"/>
<dbReference type="PROSITE" id="PS50850">
    <property type="entry name" value="MFS"/>
    <property type="match status" value="1"/>
</dbReference>
<dbReference type="InterPro" id="IPR036259">
    <property type="entry name" value="MFS_trans_sf"/>
</dbReference>
<dbReference type="GO" id="GO:0005886">
    <property type="term" value="C:plasma membrane"/>
    <property type="evidence" value="ECO:0007669"/>
    <property type="project" value="UniProtKB-SubCell"/>
</dbReference>
<feature type="transmembrane region" description="Helical" evidence="5">
    <location>
        <begin position="335"/>
        <end position="356"/>
    </location>
</feature>